<feature type="transmembrane region" description="Helical" evidence="5">
    <location>
        <begin position="12"/>
        <end position="37"/>
    </location>
</feature>
<organism evidence="7 8">
    <name type="scientific">Sporichthya brevicatena</name>
    <dbReference type="NCBI Taxonomy" id="171442"/>
    <lineage>
        <taxon>Bacteria</taxon>
        <taxon>Bacillati</taxon>
        <taxon>Actinomycetota</taxon>
        <taxon>Actinomycetes</taxon>
        <taxon>Sporichthyales</taxon>
        <taxon>Sporichthyaceae</taxon>
        <taxon>Sporichthya</taxon>
    </lineage>
</organism>
<feature type="transmembrane region" description="Helical" evidence="5">
    <location>
        <begin position="104"/>
        <end position="130"/>
    </location>
</feature>
<feature type="transmembrane region" description="Helical" evidence="5">
    <location>
        <begin position="302"/>
        <end position="322"/>
    </location>
</feature>
<gene>
    <name evidence="7" type="ORF">GCM10009547_49160</name>
</gene>
<dbReference type="Gene3D" id="1.20.1250.20">
    <property type="entry name" value="MFS general substrate transporter like domains"/>
    <property type="match status" value="2"/>
</dbReference>
<dbReference type="SUPFAM" id="SSF103473">
    <property type="entry name" value="MFS general substrate transporter"/>
    <property type="match status" value="1"/>
</dbReference>
<name>A0ABN1HD88_9ACTN</name>
<dbReference type="InterPro" id="IPR020846">
    <property type="entry name" value="MFS_dom"/>
</dbReference>
<keyword evidence="2 5" id="KW-0812">Transmembrane</keyword>
<proteinExistence type="predicted"/>
<feature type="transmembrane region" description="Helical" evidence="5">
    <location>
        <begin position="57"/>
        <end position="74"/>
    </location>
</feature>
<feature type="transmembrane region" description="Helical" evidence="5">
    <location>
        <begin position="273"/>
        <end position="296"/>
    </location>
</feature>
<dbReference type="PROSITE" id="PS50850">
    <property type="entry name" value="MFS"/>
    <property type="match status" value="1"/>
</dbReference>
<feature type="domain" description="Major facilitator superfamily (MFS) profile" evidence="6">
    <location>
        <begin position="14"/>
        <end position="500"/>
    </location>
</feature>
<dbReference type="Pfam" id="PF07690">
    <property type="entry name" value="MFS_1"/>
    <property type="match status" value="1"/>
</dbReference>
<feature type="transmembrane region" description="Helical" evidence="5">
    <location>
        <begin position="201"/>
        <end position="221"/>
    </location>
</feature>
<feature type="transmembrane region" description="Helical" evidence="5">
    <location>
        <begin position="233"/>
        <end position="252"/>
    </location>
</feature>
<dbReference type="CDD" id="cd17321">
    <property type="entry name" value="MFS_MMR_MDR_like"/>
    <property type="match status" value="1"/>
</dbReference>
<feature type="transmembrane region" description="Helical" evidence="5">
    <location>
        <begin position="170"/>
        <end position="189"/>
    </location>
</feature>
<evidence type="ECO:0000313" key="8">
    <source>
        <dbReference type="Proteomes" id="UP001500957"/>
    </source>
</evidence>
<evidence type="ECO:0000313" key="7">
    <source>
        <dbReference type="EMBL" id="GAA0639217.1"/>
    </source>
</evidence>
<dbReference type="EMBL" id="BAAAHE010000068">
    <property type="protein sequence ID" value="GAA0639217.1"/>
    <property type="molecule type" value="Genomic_DNA"/>
</dbReference>
<dbReference type="RefSeq" id="WP_344609874.1">
    <property type="nucleotide sequence ID" value="NZ_BAAAHE010000068.1"/>
</dbReference>
<accession>A0ABN1HD88</accession>
<comment type="caution">
    <text evidence="7">The sequence shown here is derived from an EMBL/GenBank/DDBJ whole genome shotgun (WGS) entry which is preliminary data.</text>
</comment>
<reference evidence="7 8" key="1">
    <citation type="journal article" date="2019" name="Int. J. Syst. Evol. Microbiol.">
        <title>The Global Catalogue of Microorganisms (GCM) 10K type strain sequencing project: providing services to taxonomists for standard genome sequencing and annotation.</title>
        <authorList>
            <consortium name="The Broad Institute Genomics Platform"/>
            <consortium name="The Broad Institute Genome Sequencing Center for Infectious Disease"/>
            <person name="Wu L."/>
            <person name="Ma J."/>
        </authorList>
    </citation>
    <scope>NUCLEOTIDE SEQUENCE [LARGE SCALE GENOMIC DNA]</scope>
    <source>
        <strain evidence="7 8">JCM 10671</strain>
    </source>
</reference>
<dbReference type="InterPro" id="IPR011701">
    <property type="entry name" value="MFS"/>
</dbReference>
<feature type="transmembrane region" description="Helical" evidence="5">
    <location>
        <begin position="474"/>
        <end position="494"/>
    </location>
</feature>
<comment type="subcellular location">
    <subcellularLocation>
        <location evidence="1">Cell membrane</location>
        <topology evidence="1">Multi-pass membrane protein</topology>
    </subcellularLocation>
</comment>
<feature type="transmembrane region" description="Helical" evidence="5">
    <location>
        <begin position="334"/>
        <end position="353"/>
    </location>
</feature>
<keyword evidence="8" id="KW-1185">Reference proteome</keyword>
<evidence type="ECO:0000256" key="1">
    <source>
        <dbReference type="ARBA" id="ARBA00004651"/>
    </source>
</evidence>
<feature type="transmembrane region" description="Helical" evidence="5">
    <location>
        <begin position="142"/>
        <end position="164"/>
    </location>
</feature>
<dbReference type="PANTHER" id="PTHR42718">
    <property type="entry name" value="MAJOR FACILITATOR SUPERFAMILY MULTIDRUG TRANSPORTER MFSC"/>
    <property type="match status" value="1"/>
</dbReference>
<keyword evidence="3 5" id="KW-1133">Transmembrane helix</keyword>
<evidence type="ECO:0000256" key="2">
    <source>
        <dbReference type="ARBA" id="ARBA00022692"/>
    </source>
</evidence>
<keyword evidence="4 5" id="KW-0472">Membrane</keyword>
<evidence type="ECO:0000256" key="5">
    <source>
        <dbReference type="SAM" id="Phobius"/>
    </source>
</evidence>
<dbReference type="Proteomes" id="UP001500957">
    <property type="component" value="Unassembled WGS sequence"/>
</dbReference>
<evidence type="ECO:0000256" key="4">
    <source>
        <dbReference type="ARBA" id="ARBA00023136"/>
    </source>
</evidence>
<evidence type="ECO:0000259" key="6">
    <source>
        <dbReference type="PROSITE" id="PS50850"/>
    </source>
</evidence>
<feature type="transmembrane region" description="Helical" evidence="5">
    <location>
        <begin position="401"/>
        <end position="422"/>
    </location>
</feature>
<sequence>MAQQYVEGRVRLIAMLVATCGAATSVFLTLGVTFSGAPQIAAALRADQADLQWIGDVYPLVVAAILLPAGVLGDRLGRKKALVAGTGVLAAGMFLVARSDSPGAMIAALFFSALGAGVAFPATLATITVAVAPERRSTAVGIWAAAVPMGGMCGTLIGGVLIATTDTWRAGYVVLGVLAVVFALLALVVVPETRDPVRQPLDPVGVVLSVVGIAALVLGVTEGPSHGWTDRGTLGWLALAGVALAAFVRWELGRTRPLLDLRLFREEGVAPAAVAIWAVFFGTYAMAFLSFQYLAFALEFSALRAALGLLPFGVTMIPLAVLGPRLAARYGTRAVVATSLLAGAVGASLSGVLAVWQGYWGLAIGLALLGAIGLGGGPVTEEITRRLPAAKQGVASAVNNLTRELGAVFGVAFTGTAFNIGYRHEISAALDPAADPLAALAQDSPASGLAAAGQAGADAPTYVTAVLDGVDTGWLAAMGTVAAFCALATGYFLARYPARDDRPAGEVTDPRPTTTAASG</sequence>
<feature type="transmembrane region" description="Helical" evidence="5">
    <location>
        <begin position="81"/>
        <end position="98"/>
    </location>
</feature>
<dbReference type="InterPro" id="IPR036259">
    <property type="entry name" value="MFS_trans_sf"/>
</dbReference>
<protein>
    <submittedName>
        <fullName evidence="7">MFS transporter</fullName>
    </submittedName>
</protein>
<dbReference type="PANTHER" id="PTHR42718:SF42">
    <property type="entry name" value="EXPORT PROTEIN"/>
    <property type="match status" value="1"/>
</dbReference>
<feature type="transmembrane region" description="Helical" evidence="5">
    <location>
        <begin position="359"/>
        <end position="380"/>
    </location>
</feature>
<evidence type="ECO:0000256" key="3">
    <source>
        <dbReference type="ARBA" id="ARBA00022989"/>
    </source>
</evidence>